<name>M4BYW4_HYAAE</name>
<dbReference type="VEuPathDB" id="FungiDB:HpaG811762"/>
<evidence type="ECO:0000313" key="2">
    <source>
        <dbReference type="Proteomes" id="UP000011713"/>
    </source>
</evidence>
<reference evidence="2" key="1">
    <citation type="journal article" date="2010" name="Science">
        <title>Signatures of adaptation to obligate biotrophy in the Hyaloperonospora arabidopsidis genome.</title>
        <authorList>
            <person name="Baxter L."/>
            <person name="Tripathy S."/>
            <person name="Ishaque N."/>
            <person name="Boot N."/>
            <person name="Cabral A."/>
            <person name="Kemen E."/>
            <person name="Thines M."/>
            <person name="Ah-Fong A."/>
            <person name="Anderson R."/>
            <person name="Badejoko W."/>
            <person name="Bittner-Eddy P."/>
            <person name="Boore J.L."/>
            <person name="Chibucos M.C."/>
            <person name="Coates M."/>
            <person name="Dehal P."/>
            <person name="Delehaunty K."/>
            <person name="Dong S."/>
            <person name="Downton P."/>
            <person name="Dumas B."/>
            <person name="Fabro G."/>
            <person name="Fronick C."/>
            <person name="Fuerstenberg S.I."/>
            <person name="Fulton L."/>
            <person name="Gaulin E."/>
            <person name="Govers F."/>
            <person name="Hughes L."/>
            <person name="Humphray S."/>
            <person name="Jiang R.H."/>
            <person name="Judelson H."/>
            <person name="Kamoun S."/>
            <person name="Kyung K."/>
            <person name="Meijer H."/>
            <person name="Minx P."/>
            <person name="Morris P."/>
            <person name="Nelson J."/>
            <person name="Phuntumart V."/>
            <person name="Qutob D."/>
            <person name="Rehmany A."/>
            <person name="Rougon-Cardoso A."/>
            <person name="Ryden P."/>
            <person name="Torto-Alalibo T."/>
            <person name="Studholme D."/>
            <person name="Wang Y."/>
            <person name="Win J."/>
            <person name="Wood J."/>
            <person name="Clifton S.W."/>
            <person name="Rogers J."/>
            <person name="Van den Ackerveken G."/>
            <person name="Jones J.D."/>
            <person name="McDowell J.M."/>
            <person name="Beynon J."/>
            <person name="Tyler B.M."/>
        </authorList>
    </citation>
    <scope>NUCLEOTIDE SEQUENCE [LARGE SCALE GENOMIC DNA]</scope>
    <source>
        <strain evidence="2">Emoy2</strain>
    </source>
</reference>
<evidence type="ECO:0000313" key="1">
    <source>
        <dbReference type="EnsemblProtists" id="HpaP811762"/>
    </source>
</evidence>
<reference evidence="1" key="2">
    <citation type="submission" date="2015-06" db="UniProtKB">
        <authorList>
            <consortium name="EnsemblProtists"/>
        </authorList>
    </citation>
    <scope>IDENTIFICATION</scope>
    <source>
        <strain evidence="1">Emoy2</strain>
    </source>
</reference>
<proteinExistence type="predicted"/>
<organism evidence="1 2">
    <name type="scientific">Hyaloperonospora arabidopsidis (strain Emoy2)</name>
    <name type="common">Downy mildew agent</name>
    <name type="synonym">Peronospora arabidopsidis</name>
    <dbReference type="NCBI Taxonomy" id="559515"/>
    <lineage>
        <taxon>Eukaryota</taxon>
        <taxon>Sar</taxon>
        <taxon>Stramenopiles</taxon>
        <taxon>Oomycota</taxon>
        <taxon>Peronosporomycetes</taxon>
        <taxon>Peronosporales</taxon>
        <taxon>Peronosporaceae</taxon>
        <taxon>Hyaloperonospora</taxon>
    </lineage>
</organism>
<dbReference type="EMBL" id="JH598051">
    <property type="status" value="NOT_ANNOTATED_CDS"/>
    <property type="molecule type" value="Genomic_DNA"/>
</dbReference>
<dbReference type="Proteomes" id="UP000011713">
    <property type="component" value="Unassembled WGS sequence"/>
</dbReference>
<dbReference type="EnsemblProtists" id="HpaT811762">
    <property type="protein sequence ID" value="HpaP811762"/>
    <property type="gene ID" value="HpaG811762"/>
</dbReference>
<dbReference type="HOGENOM" id="CLU_2817898_0_0_1"/>
<sequence length="67" mass="7715">MTEELNDGYAVAAINVITKVLEDFGSPTVRNLYHKCYSWTQVELLHLKRIVAQPQLRSTVSRKVVRK</sequence>
<dbReference type="AlphaFoldDB" id="M4BYW4"/>
<accession>M4BYW4</accession>
<dbReference type="InParanoid" id="M4BYW4"/>
<keyword evidence="2" id="KW-1185">Reference proteome</keyword>
<protein>
    <submittedName>
        <fullName evidence="1">Uncharacterized protein</fullName>
    </submittedName>
</protein>